<dbReference type="GO" id="GO:0016780">
    <property type="term" value="F:phosphotransferase activity, for other substituted phosphate groups"/>
    <property type="evidence" value="ECO:0007669"/>
    <property type="project" value="TreeGrafter"/>
</dbReference>
<feature type="transmembrane region" description="Helical" evidence="7">
    <location>
        <begin position="155"/>
        <end position="179"/>
    </location>
</feature>
<name>A0A1H5WFI5_9BACT</name>
<evidence type="ECO:0000313" key="9">
    <source>
        <dbReference type="EMBL" id="SEF98128.1"/>
    </source>
</evidence>
<protein>
    <submittedName>
        <fullName evidence="9">Exopolysaccharide biosynthesis polyprenyl glycosylphosphotransferase</fullName>
    </submittedName>
</protein>
<gene>
    <name evidence="9" type="ORF">SAMN05421819_1555</name>
</gene>
<comment type="similarity">
    <text evidence="2">Belongs to the bacterial sugar transferase family.</text>
</comment>
<accession>A0A1H5WFI5</accession>
<evidence type="ECO:0000256" key="4">
    <source>
        <dbReference type="ARBA" id="ARBA00022692"/>
    </source>
</evidence>
<sequence>MAEETFEAIHQASSGTSRMRTSPRSAPLAPVLPGDFDGRAPAVPPLVRQLASPLVRLFDQASLCAALFATAYSFAIHHDGSLGSFLQLRISVHNLLAVLALLLTWRLIFWLTGLYHPRLTRTLTSVMVKVPLSAALCTLVAVLPLHTGAQHLDPITSACLFWFLGCSLMLATRVCVYTYEENIRPAFRKPRTVLICGTGMRARSATLELPDDREFRYHLEGYVDSTPQPECDGLAPYLGHVSDLEMLLMRLPVDEVLIALPIKSHFNEIEQIINVCGRGGIEVQYSLDLFTAAATKHHHVGAGDGNRVVLEMVHRDQRLLVKNIFDRILASLGLLILAPVLLLIALAVKLTSNGPVFFIQQRYGLGKRMFGMIKFRSMVVDAEARQAALEHLNENDGPTFKIKQDPRVTKVGSFLRKTSLDELPQLFNVVKGEMSLVGPRPLPERDVRRFSEAWLMRRFSVKPGITGLWQVSGRSLSDFDNLIKLDLRYIDRWSLLLDIKILLRTFSAVVRRRGAY</sequence>
<dbReference type="Pfam" id="PF13727">
    <property type="entry name" value="CoA_binding_3"/>
    <property type="match status" value="1"/>
</dbReference>
<proteinExistence type="inferred from homology"/>
<evidence type="ECO:0000256" key="7">
    <source>
        <dbReference type="SAM" id="Phobius"/>
    </source>
</evidence>
<dbReference type="Gene3D" id="3.40.50.720">
    <property type="entry name" value="NAD(P)-binding Rossmann-like Domain"/>
    <property type="match status" value="1"/>
</dbReference>
<keyword evidence="5 7" id="KW-1133">Transmembrane helix</keyword>
<evidence type="ECO:0000256" key="1">
    <source>
        <dbReference type="ARBA" id="ARBA00004141"/>
    </source>
</evidence>
<feature type="domain" description="Bacterial sugar transferase" evidence="8">
    <location>
        <begin position="322"/>
        <end position="510"/>
    </location>
</feature>
<dbReference type="InterPro" id="IPR003362">
    <property type="entry name" value="Bact_transf"/>
</dbReference>
<dbReference type="NCBIfam" id="TIGR03025">
    <property type="entry name" value="EPS_sugtrans"/>
    <property type="match status" value="1"/>
</dbReference>
<dbReference type="RefSeq" id="WP_103932473.1">
    <property type="nucleotide sequence ID" value="NZ_FNVA01000002.1"/>
</dbReference>
<evidence type="ECO:0000259" key="8">
    <source>
        <dbReference type="Pfam" id="PF02397"/>
    </source>
</evidence>
<dbReference type="InterPro" id="IPR017475">
    <property type="entry name" value="EPS_sugar_tfrase"/>
</dbReference>
<dbReference type="GO" id="GO:0016020">
    <property type="term" value="C:membrane"/>
    <property type="evidence" value="ECO:0007669"/>
    <property type="project" value="UniProtKB-SubCell"/>
</dbReference>
<dbReference type="AlphaFoldDB" id="A0A1H5WFI5"/>
<dbReference type="EMBL" id="FNVA01000002">
    <property type="protein sequence ID" value="SEF98128.1"/>
    <property type="molecule type" value="Genomic_DNA"/>
</dbReference>
<dbReference type="Pfam" id="PF02397">
    <property type="entry name" value="Bac_transf"/>
    <property type="match status" value="1"/>
</dbReference>
<feature type="transmembrane region" description="Helical" evidence="7">
    <location>
        <begin position="328"/>
        <end position="348"/>
    </location>
</feature>
<dbReference type="OrthoDB" id="9808602at2"/>
<feature type="transmembrane region" description="Helical" evidence="7">
    <location>
        <begin position="126"/>
        <end position="143"/>
    </location>
</feature>
<keyword evidence="6 7" id="KW-0472">Membrane</keyword>
<feature type="transmembrane region" description="Helical" evidence="7">
    <location>
        <begin position="57"/>
        <end position="75"/>
    </location>
</feature>
<comment type="subcellular location">
    <subcellularLocation>
        <location evidence="1">Membrane</location>
        <topology evidence="1">Multi-pass membrane protein</topology>
    </subcellularLocation>
</comment>
<dbReference type="Proteomes" id="UP000236728">
    <property type="component" value="Unassembled WGS sequence"/>
</dbReference>
<keyword evidence="3 9" id="KW-0808">Transferase</keyword>
<evidence type="ECO:0000313" key="10">
    <source>
        <dbReference type="Proteomes" id="UP000236728"/>
    </source>
</evidence>
<feature type="transmembrane region" description="Helical" evidence="7">
    <location>
        <begin position="95"/>
        <end position="114"/>
    </location>
</feature>
<evidence type="ECO:0000256" key="6">
    <source>
        <dbReference type="ARBA" id="ARBA00023136"/>
    </source>
</evidence>
<organism evidence="9 10">
    <name type="scientific">Bryocella elongata</name>
    <dbReference type="NCBI Taxonomy" id="863522"/>
    <lineage>
        <taxon>Bacteria</taxon>
        <taxon>Pseudomonadati</taxon>
        <taxon>Acidobacteriota</taxon>
        <taxon>Terriglobia</taxon>
        <taxon>Terriglobales</taxon>
        <taxon>Acidobacteriaceae</taxon>
        <taxon>Bryocella</taxon>
    </lineage>
</organism>
<reference evidence="9 10" key="1">
    <citation type="submission" date="2016-10" db="EMBL/GenBank/DDBJ databases">
        <authorList>
            <person name="de Groot N.N."/>
        </authorList>
    </citation>
    <scope>NUCLEOTIDE SEQUENCE [LARGE SCALE GENOMIC DNA]</scope>
    <source>
        <strain evidence="9 10">DSM 22489</strain>
    </source>
</reference>
<evidence type="ECO:0000256" key="5">
    <source>
        <dbReference type="ARBA" id="ARBA00022989"/>
    </source>
</evidence>
<keyword evidence="10" id="KW-1185">Reference proteome</keyword>
<dbReference type="PANTHER" id="PTHR30576:SF10">
    <property type="entry name" value="SLL5057 PROTEIN"/>
    <property type="match status" value="1"/>
</dbReference>
<evidence type="ECO:0000256" key="3">
    <source>
        <dbReference type="ARBA" id="ARBA00022679"/>
    </source>
</evidence>
<dbReference type="PANTHER" id="PTHR30576">
    <property type="entry name" value="COLANIC BIOSYNTHESIS UDP-GLUCOSE LIPID CARRIER TRANSFERASE"/>
    <property type="match status" value="1"/>
</dbReference>
<keyword evidence="4 7" id="KW-0812">Transmembrane</keyword>
<evidence type="ECO:0000256" key="2">
    <source>
        <dbReference type="ARBA" id="ARBA00006464"/>
    </source>
</evidence>